<dbReference type="EMBL" id="BTGU01000072">
    <property type="protein sequence ID" value="GMN57769.1"/>
    <property type="molecule type" value="Genomic_DNA"/>
</dbReference>
<accession>A0AA88IXK6</accession>
<dbReference type="AlphaFoldDB" id="A0AA88IXK6"/>
<organism evidence="1 2">
    <name type="scientific">Ficus carica</name>
    <name type="common">Common fig</name>
    <dbReference type="NCBI Taxonomy" id="3494"/>
    <lineage>
        <taxon>Eukaryota</taxon>
        <taxon>Viridiplantae</taxon>
        <taxon>Streptophyta</taxon>
        <taxon>Embryophyta</taxon>
        <taxon>Tracheophyta</taxon>
        <taxon>Spermatophyta</taxon>
        <taxon>Magnoliopsida</taxon>
        <taxon>eudicotyledons</taxon>
        <taxon>Gunneridae</taxon>
        <taxon>Pentapetalae</taxon>
        <taxon>rosids</taxon>
        <taxon>fabids</taxon>
        <taxon>Rosales</taxon>
        <taxon>Moraceae</taxon>
        <taxon>Ficeae</taxon>
        <taxon>Ficus</taxon>
    </lineage>
</organism>
<proteinExistence type="predicted"/>
<gene>
    <name evidence="1" type="ORF">TIFTF001_026877</name>
</gene>
<dbReference type="Proteomes" id="UP001187192">
    <property type="component" value="Unassembled WGS sequence"/>
</dbReference>
<name>A0AA88IXK6_FICCA</name>
<evidence type="ECO:0000313" key="2">
    <source>
        <dbReference type="Proteomes" id="UP001187192"/>
    </source>
</evidence>
<evidence type="ECO:0000313" key="1">
    <source>
        <dbReference type="EMBL" id="GMN57769.1"/>
    </source>
</evidence>
<keyword evidence="2" id="KW-1185">Reference proteome</keyword>
<reference evidence="1" key="1">
    <citation type="submission" date="2023-07" db="EMBL/GenBank/DDBJ databases">
        <title>draft genome sequence of fig (Ficus carica).</title>
        <authorList>
            <person name="Takahashi T."/>
            <person name="Nishimura K."/>
        </authorList>
    </citation>
    <scope>NUCLEOTIDE SEQUENCE</scope>
</reference>
<protein>
    <submittedName>
        <fullName evidence="1">Uncharacterized protein</fullName>
    </submittedName>
</protein>
<comment type="caution">
    <text evidence="1">The sequence shown here is derived from an EMBL/GenBank/DDBJ whole genome shotgun (WGS) entry which is preliminary data.</text>
</comment>
<sequence>MPRDSIFTRMTPKEEIFHPRHKRNHWRSSWIIEHHLRLHQDHSDFISNHLNARLIQHTFSRDNNTVIGPNPTRSDLTVDVTLYSFVPTMGPLADITDVDNTATTATMTETNATPTDLMRGSGTSQQPANNFAACTRLQPVGAGQSQEAIDRGIVELKAKNEELRRAFMPYSPLHLMQSLYSMMMPQGTTFTVSSSIGVTVLGSTPSIPIISTEVSILALPTYSPSRHGTTIATLRSSFDCIQPTTSHLRCATLQSSFDQSIQPAASHLRCVLIYVALTLALQDFQLCLGKARHTDSQVNCISPESITTCHDSCSNYLYAFQSIMTLHTGSIPPISIAMSSDSTATLQLALTRSYGISMTTFNRLQH</sequence>